<sequence>MPVIRTDFTNPDGWERLLQALLTPVGMRDAFQQSDDATDNYDRAVHYVGELDHDKYRGTRPGDVLAAAPAGHGLAYGHVYLADAVTFASDDLPLLGVDIDPEEERVEPFRVPALHVASVEANVHIANMFFSEFNGFDWDDRDLLVAGPGTDVWKEFERMDRYDEDEGDDEPE</sequence>
<proteinExistence type="predicted"/>
<evidence type="ECO:0000313" key="3">
    <source>
        <dbReference type="Proteomes" id="UP000262477"/>
    </source>
</evidence>
<feature type="domain" description="DUF6924" evidence="1">
    <location>
        <begin position="2"/>
        <end position="139"/>
    </location>
</feature>
<dbReference type="EMBL" id="QUAC01000014">
    <property type="protein sequence ID" value="REK91896.1"/>
    <property type="molecule type" value="Genomic_DNA"/>
</dbReference>
<name>A0A371QB06_STRIH</name>
<protein>
    <recommendedName>
        <fullName evidence="1">DUF6924 domain-containing protein</fullName>
    </recommendedName>
</protein>
<evidence type="ECO:0000313" key="2">
    <source>
        <dbReference type="EMBL" id="REK91896.1"/>
    </source>
</evidence>
<gene>
    <name evidence="2" type="ORF">DY245_02320</name>
</gene>
<dbReference type="Proteomes" id="UP000262477">
    <property type="component" value="Unassembled WGS sequence"/>
</dbReference>
<dbReference type="AlphaFoldDB" id="A0A371QB06"/>
<organism evidence="2 3">
    <name type="scientific">Streptomyces inhibens</name>
    <dbReference type="NCBI Taxonomy" id="2293571"/>
    <lineage>
        <taxon>Bacteria</taxon>
        <taxon>Bacillati</taxon>
        <taxon>Actinomycetota</taxon>
        <taxon>Actinomycetes</taxon>
        <taxon>Kitasatosporales</taxon>
        <taxon>Streptomycetaceae</taxon>
        <taxon>Streptomyces</taxon>
    </lineage>
</organism>
<dbReference type="RefSeq" id="WP_128502898.1">
    <property type="nucleotide sequence ID" value="NZ_QUAC01000014.1"/>
</dbReference>
<dbReference type="OrthoDB" id="7854965at2"/>
<reference evidence="2 3" key="1">
    <citation type="submission" date="2018-08" db="EMBL/GenBank/DDBJ databases">
        <title>Streptomyces NEAU-D10 sp. nov., a novel Actinomycete isolated from soil.</title>
        <authorList>
            <person name="Jin L."/>
        </authorList>
    </citation>
    <scope>NUCLEOTIDE SEQUENCE [LARGE SCALE GENOMIC DNA]</scope>
    <source>
        <strain evidence="2 3">NEAU-D10</strain>
    </source>
</reference>
<evidence type="ECO:0000259" key="1">
    <source>
        <dbReference type="Pfam" id="PF21962"/>
    </source>
</evidence>
<comment type="caution">
    <text evidence="2">The sequence shown here is derived from an EMBL/GenBank/DDBJ whole genome shotgun (WGS) entry which is preliminary data.</text>
</comment>
<dbReference type="Pfam" id="PF21962">
    <property type="entry name" value="DUF6924"/>
    <property type="match status" value="1"/>
</dbReference>
<keyword evidence="3" id="KW-1185">Reference proteome</keyword>
<dbReference type="InterPro" id="IPR053832">
    <property type="entry name" value="DUF6924"/>
</dbReference>
<accession>A0A371QB06</accession>